<name>A0A4Y7U0F1_COPMI</name>
<gene>
    <name evidence="4" type="ORF">FA13DRAFT_1784552</name>
</gene>
<accession>A0A4Y7U0F1</accession>
<protein>
    <recommendedName>
        <fullName evidence="3">F-box domain-containing protein</fullName>
    </recommendedName>
</protein>
<feature type="region of interest" description="Disordered" evidence="2">
    <location>
        <begin position="400"/>
        <end position="428"/>
    </location>
</feature>
<dbReference type="Gene3D" id="1.20.1280.50">
    <property type="match status" value="1"/>
</dbReference>
<feature type="compositionally biased region" description="Pro residues" evidence="2">
    <location>
        <begin position="206"/>
        <end position="226"/>
    </location>
</feature>
<feature type="compositionally biased region" description="Acidic residues" evidence="2">
    <location>
        <begin position="48"/>
        <end position="62"/>
    </location>
</feature>
<sequence>MNNASYSARYDDESSYDFDSPADSSTTSPWAFSRTTSMSSSGTSGSYGEEDEEDETSEEDYSETSPTNTVSPQSPTFHPTGLSGPKLQGGFASSPPDSPERPTPGKSYPMAYSSFSNYHPTPSGPTAPRLQVPQPPKVRARPNPLPPPPPPPSKRATQQPQLNERREAPKPRMTYVPPPPSPPPPPPPTLQPNAYREAPRTRVSQPPVPAPPASAPAPPPPPPPPMARSKSGTITHLRDAIASIETQIAHLLAQKRELQTRLEQEVRVESPVDRLPSELLSGIFVRSVGVGQEEENPVMLATIMLVCRQWNEVALNTPILWSKIEISPHDSLGRAKRRLERSKSSPLDISINFGPRAEYTTTTTTTYTSAVPIAPQNSASQSAGVSSASGSSTTYVSTNPLVLNSHSSTSNAPTTNGSSTTTSGTTTKTTTTTVNVIDAIIRSMELFKLVLWRTRSFTLRVPNRHQAHAALMRCRDYPAPLLEHLTIHIYHSMLDGPSYVSSSGTISTSSASSSGESFTLYGAAAAGSGNGSVGAQAQAASKLTPLPLFAGQTPMLKTCSFTSFNFGWDVGMVRRLKVLRLGGYFNGYAPTLSALAAVLRECPELEDLSLRNLSEGDGEASEMGPHGGNHSSCDSPIASRLGCGGHHGGTSISALTSDSHVVSATSKTISLPKLRSLTLYYATPAHHLLPLLSLPGLQHLTLAFLQNISSVLQGLYTQALTRLPLKTIRIESCIFNEIVFINLMRRLNGLVRLEMVDCEDLSGGALRNLTSLTPNAPSPLPRVTHLTLDGCTSLDFDSLRIFVEARLPPNPHTFKRFHTSAKEIVSSASEAARLAEAARQTKARHTSASSSASASAAASSGSGASASGSANATTTTGGAGDMLLHPARLVSIDVTRCTQISKEMVQWLRMYVADVKCESAKGVWGD</sequence>
<dbReference type="InterPro" id="IPR032675">
    <property type="entry name" value="LRR_dom_sf"/>
</dbReference>
<dbReference type="PANTHER" id="PTHR24216:SF65">
    <property type="entry name" value="PAXILLIN-LIKE PROTEIN 1"/>
    <property type="match status" value="1"/>
</dbReference>
<feature type="compositionally biased region" description="Polar residues" evidence="2">
    <location>
        <begin position="66"/>
        <end position="77"/>
    </location>
</feature>
<keyword evidence="5" id="KW-1185">Reference proteome</keyword>
<proteinExistence type="predicted"/>
<feature type="compositionally biased region" description="Low complexity" evidence="2">
    <location>
        <begin position="407"/>
        <end position="428"/>
    </location>
</feature>
<dbReference type="PRINTS" id="PR01217">
    <property type="entry name" value="PRICHEXTENSN"/>
</dbReference>
<dbReference type="Proteomes" id="UP000298030">
    <property type="component" value="Unassembled WGS sequence"/>
</dbReference>
<evidence type="ECO:0000256" key="1">
    <source>
        <dbReference type="SAM" id="Coils"/>
    </source>
</evidence>
<evidence type="ECO:0000313" key="5">
    <source>
        <dbReference type="Proteomes" id="UP000298030"/>
    </source>
</evidence>
<feature type="coiled-coil region" evidence="1">
    <location>
        <begin position="241"/>
        <end position="268"/>
    </location>
</feature>
<feature type="compositionally biased region" description="Low complexity" evidence="2">
    <location>
        <begin position="846"/>
        <end position="873"/>
    </location>
</feature>
<evidence type="ECO:0000313" key="4">
    <source>
        <dbReference type="EMBL" id="TEB39900.1"/>
    </source>
</evidence>
<keyword evidence="1" id="KW-0175">Coiled coil</keyword>
<dbReference type="Pfam" id="PF12937">
    <property type="entry name" value="F-box-like"/>
    <property type="match status" value="1"/>
</dbReference>
<dbReference type="AlphaFoldDB" id="A0A4Y7U0F1"/>
<evidence type="ECO:0000259" key="3">
    <source>
        <dbReference type="Pfam" id="PF12937"/>
    </source>
</evidence>
<dbReference type="PANTHER" id="PTHR24216">
    <property type="entry name" value="PAXILLIN-RELATED"/>
    <property type="match status" value="1"/>
</dbReference>
<dbReference type="STRING" id="71717.A0A4Y7U0F1"/>
<dbReference type="SUPFAM" id="SSF52047">
    <property type="entry name" value="RNI-like"/>
    <property type="match status" value="1"/>
</dbReference>
<dbReference type="OrthoDB" id="8048523at2759"/>
<dbReference type="Gene3D" id="3.80.10.10">
    <property type="entry name" value="Ribonuclease Inhibitor"/>
    <property type="match status" value="1"/>
</dbReference>
<feature type="compositionally biased region" description="Polar residues" evidence="2">
    <location>
        <begin position="22"/>
        <end position="38"/>
    </location>
</feature>
<dbReference type="InterPro" id="IPR001810">
    <property type="entry name" value="F-box_dom"/>
</dbReference>
<feature type="compositionally biased region" description="Pro residues" evidence="2">
    <location>
        <begin position="143"/>
        <end position="153"/>
    </location>
</feature>
<feature type="region of interest" description="Disordered" evidence="2">
    <location>
        <begin position="835"/>
        <end position="873"/>
    </location>
</feature>
<organism evidence="4 5">
    <name type="scientific">Coprinellus micaceus</name>
    <name type="common">Glistening ink-cap mushroom</name>
    <name type="synonym">Coprinus micaceus</name>
    <dbReference type="NCBI Taxonomy" id="71717"/>
    <lineage>
        <taxon>Eukaryota</taxon>
        <taxon>Fungi</taxon>
        <taxon>Dikarya</taxon>
        <taxon>Basidiomycota</taxon>
        <taxon>Agaricomycotina</taxon>
        <taxon>Agaricomycetes</taxon>
        <taxon>Agaricomycetidae</taxon>
        <taxon>Agaricales</taxon>
        <taxon>Agaricineae</taxon>
        <taxon>Psathyrellaceae</taxon>
        <taxon>Coprinellus</taxon>
    </lineage>
</organism>
<feature type="compositionally biased region" description="Pro residues" evidence="2">
    <location>
        <begin position="176"/>
        <end position="190"/>
    </location>
</feature>
<reference evidence="4 5" key="1">
    <citation type="journal article" date="2019" name="Nat. Ecol. Evol.">
        <title>Megaphylogeny resolves global patterns of mushroom evolution.</title>
        <authorList>
            <person name="Varga T."/>
            <person name="Krizsan K."/>
            <person name="Foldi C."/>
            <person name="Dima B."/>
            <person name="Sanchez-Garcia M."/>
            <person name="Sanchez-Ramirez S."/>
            <person name="Szollosi G.J."/>
            <person name="Szarkandi J.G."/>
            <person name="Papp V."/>
            <person name="Albert L."/>
            <person name="Andreopoulos W."/>
            <person name="Angelini C."/>
            <person name="Antonin V."/>
            <person name="Barry K.W."/>
            <person name="Bougher N.L."/>
            <person name="Buchanan P."/>
            <person name="Buyck B."/>
            <person name="Bense V."/>
            <person name="Catcheside P."/>
            <person name="Chovatia M."/>
            <person name="Cooper J."/>
            <person name="Damon W."/>
            <person name="Desjardin D."/>
            <person name="Finy P."/>
            <person name="Geml J."/>
            <person name="Haridas S."/>
            <person name="Hughes K."/>
            <person name="Justo A."/>
            <person name="Karasinski D."/>
            <person name="Kautmanova I."/>
            <person name="Kiss B."/>
            <person name="Kocsube S."/>
            <person name="Kotiranta H."/>
            <person name="LaButti K.M."/>
            <person name="Lechner B.E."/>
            <person name="Liimatainen K."/>
            <person name="Lipzen A."/>
            <person name="Lukacs Z."/>
            <person name="Mihaltcheva S."/>
            <person name="Morgado L.N."/>
            <person name="Niskanen T."/>
            <person name="Noordeloos M.E."/>
            <person name="Ohm R.A."/>
            <person name="Ortiz-Santana B."/>
            <person name="Ovrebo C."/>
            <person name="Racz N."/>
            <person name="Riley R."/>
            <person name="Savchenko A."/>
            <person name="Shiryaev A."/>
            <person name="Soop K."/>
            <person name="Spirin V."/>
            <person name="Szebenyi C."/>
            <person name="Tomsovsky M."/>
            <person name="Tulloss R.E."/>
            <person name="Uehling J."/>
            <person name="Grigoriev I.V."/>
            <person name="Vagvolgyi C."/>
            <person name="Papp T."/>
            <person name="Martin F.M."/>
            <person name="Miettinen O."/>
            <person name="Hibbett D.S."/>
            <person name="Nagy L.G."/>
        </authorList>
    </citation>
    <scope>NUCLEOTIDE SEQUENCE [LARGE SCALE GENOMIC DNA]</scope>
    <source>
        <strain evidence="4 5">FP101781</strain>
    </source>
</reference>
<evidence type="ECO:0000256" key="2">
    <source>
        <dbReference type="SAM" id="MobiDB-lite"/>
    </source>
</evidence>
<dbReference type="EMBL" id="QPFP01000001">
    <property type="protein sequence ID" value="TEB39900.1"/>
    <property type="molecule type" value="Genomic_DNA"/>
</dbReference>
<comment type="caution">
    <text evidence="4">The sequence shown here is derived from an EMBL/GenBank/DDBJ whole genome shotgun (WGS) entry which is preliminary data.</text>
</comment>
<feature type="domain" description="F-box" evidence="3">
    <location>
        <begin position="273"/>
        <end position="324"/>
    </location>
</feature>
<feature type="region of interest" description="Disordered" evidence="2">
    <location>
        <begin position="1"/>
        <end position="231"/>
    </location>
</feature>